<dbReference type="InterPro" id="IPR036928">
    <property type="entry name" value="AS_sf"/>
</dbReference>
<dbReference type="SUPFAM" id="SSF75304">
    <property type="entry name" value="Amidase signature (AS) enzymes"/>
    <property type="match status" value="1"/>
</dbReference>
<comment type="similarity">
    <text evidence="1">Belongs to the amidase family.</text>
</comment>
<dbReference type="PROSITE" id="PS00571">
    <property type="entry name" value="AMIDASES"/>
    <property type="match status" value="1"/>
</dbReference>
<name>A0A9Q9UTC8_9BURK</name>
<dbReference type="InterPro" id="IPR020556">
    <property type="entry name" value="Amidase_CS"/>
</dbReference>
<dbReference type="Proteomes" id="UP000494172">
    <property type="component" value="Unassembled WGS sequence"/>
</dbReference>
<evidence type="ECO:0000313" key="3">
    <source>
        <dbReference type="EMBL" id="VWC16901.1"/>
    </source>
</evidence>
<dbReference type="Gene3D" id="3.90.1300.10">
    <property type="entry name" value="Amidase signature (AS) domain"/>
    <property type="match status" value="1"/>
</dbReference>
<gene>
    <name evidence="3" type="ORF">BAR24066_05591</name>
</gene>
<dbReference type="InterPro" id="IPR023631">
    <property type="entry name" value="Amidase_dom"/>
</dbReference>
<accession>A0A9Q9UTC8</accession>
<evidence type="ECO:0000313" key="4">
    <source>
        <dbReference type="Proteomes" id="UP000494172"/>
    </source>
</evidence>
<evidence type="ECO:0000259" key="2">
    <source>
        <dbReference type="Pfam" id="PF01425"/>
    </source>
</evidence>
<dbReference type="PANTHER" id="PTHR11895:SF7">
    <property type="entry name" value="GLUTAMYL-TRNA(GLN) AMIDOTRANSFERASE SUBUNIT A, MITOCHONDRIAL"/>
    <property type="match status" value="1"/>
</dbReference>
<dbReference type="GO" id="GO:0016787">
    <property type="term" value="F:hydrolase activity"/>
    <property type="evidence" value="ECO:0007669"/>
    <property type="project" value="UniProtKB-KW"/>
</dbReference>
<dbReference type="EMBL" id="CABVPX010000028">
    <property type="protein sequence ID" value="VWC16901.1"/>
    <property type="molecule type" value="Genomic_DNA"/>
</dbReference>
<dbReference type="Pfam" id="PF01425">
    <property type="entry name" value="Amidase"/>
    <property type="match status" value="1"/>
</dbReference>
<feature type="domain" description="Amidase" evidence="2">
    <location>
        <begin position="62"/>
        <end position="460"/>
    </location>
</feature>
<protein>
    <submittedName>
        <fullName evidence="3">6-aminohexanoate-cyclic-dimer hydrolase</fullName>
    </submittedName>
</protein>
<reference evidence="3 4" key="1">
    <citation type="submission" date="2019-09" db="EMBL/GenBank/DDBJ databases">
        <authorList>
            <person name="Depoorter E."/>
        </authorList>
    </citation>
    <scope>NUCLEOTIDE SEQUENCE [LARGE SCALE GENOMIC DNA]</scope>
    <source>
        <strain evidence="3">LMG 24066</strain>
    </source>
</reference>
<comment type="caution">
    <text evidence="3">The sequence shown here is derived from an EMBL/GenBank/DDBJ whole genome shotgun (WGS) entry which is preliminary data.</text>
</comment>
<dbReference type="PANTHER" id="PTHR11895">
    <property type="entry name" value="TRANSAMIDASE"/>
    <property type="match status" value="1"/>
</dbReference>
<dbReference type="AlphaFoldDB" id="A0A9Q9UTC8"/>
<proteinExistence type="inferred from homology"/>
<dbReference type="RefSeq" id="WP_174993902.1">
    <property type="nucleotide sequence ID" value="NZ_CABVPX010000028.1"/>
</dbReference>
<evidence type="ECO:0000256" key="1">
    <source>
        <dbReference type="ARBA" id="ARBA00009199"/>
    </source>
</evidence>
<sequence>MNLTEYTAIDGVGLAKLVAAREVTPAELAELARVAADVVNPSLNAIVEHWPFEASGRVSLDGGGPLAGVPFLIKDIAISMAGRRLELGSRLAQGCVAAGDSVLMERFRDAGLVTIGRTTTPEMAFSTTTESTLQGATRNPWQLGLSAGGSSGGAAAAVAAGVVPVAHATDAAGSIRVPAAYNGLFGLKPTRGRGSNGPALDEVFSGFGVQLGVSRSVRDSAALLDAVQSRDAAGEPYVTSAPAHSFLSEVGREPGRLKIGLMIDPWNGDRTDPAIAAAVSDTARHLEGLGHHVSLETPGIGVSWEALVQANATIWTATMIGWIDSIAASTGRPVDATTLEPATLACVRYGRRARATDYAAALDIRNTVTRAVGAWFERFDVLLTPTLPHGAPVIGTYAQGSESMNGLEWTDRVFRHSPFTPPFNVAGGPAMSVPLESDPKTGLPIGVQFAAGFAREDRLLRLAGQLEQSRPWSLRRPGVWAGSRT</sequence>
<organism evidence="3 4">
    <name type="scientific">Burkholderia arboris</name>
    <dbReference type="NCBI Taxonomy" id="488730"/>
    <lineage>
        <taxon>Bacteria</taxon>
        <taxon>Pseudomonadati</taxon>
        <taxon>Pseudomonadota</taxon>
        <taxon>Betaproteobacteria</taxon>
        <taxon>Burkholderiales</taxon>
        <taxon>Burkholderiaceae</taxon>
        <taxon>Burkholderia</taxon>
        <taxon>Burkholderia cepacia complex</taxon>
    </lineage>
</organism>
<dbReference type="InterPro" id="IPR000120">
    <property type="entry name" value="Amidase"/>
</dbReference>
<keyword evidence="3" id="KW-0378">Hydrolase</keyword>